<keyword evidence="1" id="KW-0472">Membrane</keyword>
<sequence length="224" mass="25015">MSAELTGLCDALPSFGQSVIYNTAALVVGAIPYGAQLILQWICITILWRPEDNTSSPTSVPRARVFLLTVTLLMTISSTLVVAITAAQLILSGLIISDCHNSRPFFQYSLLDEPAWFTIPVFFNVLVGDTIMFWRAFMLWKNKRRMVYIPGVLLIFTSVNVLLEIVFVILQIKRFAEFDMPAFLSINLAFGLSCTTNLATNASIGYYIWQVSSSRWDPGQESIV</sequence>
<accession>A0AAW0AS11</accession>
<reference evidence="2 3" key="1">
    <citation type="submission" date="2024-01" db="EMBL/GenBank/DDBJ databases">
        <title>A draft genome for a cacao thread blight-causing isolate of Paramarasmius palmivorus.</title>
        <authorList>
            <person name="Baruah I.K."/>
            <person name="Bukari Y."/>
            <person name="Amoako-Attah I."/>
            <person name="Meinhardt L.W."/>
            <person name="Bailey B.A."/>
            <person name="Cohen S.P."/>
        </authorList>
    </citation>
    <scope>NUCLEOTIDE SEQUENCE [LARGE SCALE GENOMIC DNA]</scope>
    <source>
        <strain evidence="2 3">GH-12</strain>
    </source>
</reference>
<gene>
    <name evidence="2" type="ORF">VNI00_018982</name>
</gene>
<evidence type="ECO:0000313" key="3">
    <source>
        <dbReference type="Proteomes" id="UP001383192"/>
    </source>
</evidence>
<name>A0AAW0AS11_9AGAR</name>
<evidence type="ECO:0008006" key="4">
    <source>
        <dbReference type="Google" id="ProtNLM"/>
    </source>
</evidence>
<keyword evidence="1" id="KW-1133">Transmembrane helix</keyword>
<evidence type="ECO:0000256" key="1">
    <source>
        <dbReference type="SAM" id="Phobius"/>
    </source>
</evidence>
<dbReference type="Proteomes" id="UP001383192">
    <property type="component" value="Unassembled WGS sequence"/>
</dbReference>
<dbReference type="EMBL" id="JAYKXP010000297">
    <property type="protein sequence ID" value="KAK7016181.1"/>
    <property type="molecule type" value="Genomic_DNA"/>
</dbReference>
<protein>
    <recommendedName>
        <fullName evidence="4">Integral membrane protein</fullName>
    </recommendedName>
</protein>
<proteinExistence type="predicted"/>
<keyword evidence="1" id="KW-0812">Transmembrane</keyword>
<feature type="transmembrane region" description="Helical" evidence="1">
    <location>
        <begin position="115"/>
        <end position="134"/>
    </location>
</feature>
<dbReference type="AlphaFoldDB" id="A0AAW0AS11"/>
<organism evidence="2 3">
    <name type="scientific">Paramarasmius palmivorus</name>
    <dbReference type="NCBI Taxonomy" id="297713"/>
    <lineage>
        <taxon>Eukaryota</taxon>
        <taxon>Fungi</taxon>
        <taxon>Dikarya</taxon>
        <taxon>Basidiomycota</taxon>
        <taxon>Agaricomycotina</taxon>
        <taxon>Agaricomycetes</taxon>
        <taxon>Agaricomycetidae</taxon>
        <taxon>Agaricales</taxon>
        <taxon>Marasmiineae</taxon>
        <taxon>Marasmiaceae</taxon>
        <taxon>Paramarasmius</taxon>
    </lineage>
</organism>
<comment type="caution">
    <text evidence="2">The sequence shown here is derived from an EMBL/GenBank/DDBJ whole genome shotgun (WGS) entry which is preliminary data.</text>
</comment>
<feature type="transmembrane region" description="Helical" evidence="1">
    <location>
        <begin position="65"/>
        <end position="95"/>
    </location>
</feature>
<keyword evidence="3" id="KW-1185">Reference proteome</keyword>
<feature type="transmembrane region" description="Helical" evidence="1">
    <location>
        <begin position="182"/>
        <end position="209"/>
    </location>
</feature>
<feature type="transmembrane region" description="Helical" evidence="1">
    <location>
        <begin position="146"/>
        <end position="170"/>
    </location>
</feature>
<evidence type="ECO:0000313" key="2">
    <source>
        <dbReference type="EMBL" id="KAK7016181.1"/>
    </source>
</evidence>
<feature type="transmembrane region" description="Helical" evidence="1">
    <location>
        <begin position="20"/>
        <end position="44"/>
    </location>
</feature>